<dbReference type="Proteomes" id="UP000321306">
    <property type="component" value="Unassembled WGS sequence"/>
</dbReference>
<proteinExistence type="predicted"/>
<dbReference type="AlphaFoldDB" id="A0A511N9Q0"/>
<keyword evidence="1" id="KW-0812">Transmembrane</keyword>
<gene>
    <name evidence="2" type="ORF">DC3_51980</name>
</gene>
<evidence type="ECO:0000313" key="3">
    <source>
        <dbReference type="Proteomes" id="UP000321306"/>
    </source>
</evidence>
<feature type="transmembrane region" description="Helical" evidence="1">
    <location>
        <begin position="44"/>
        <end position="63"/>
    </location>
</feature>
<evidence type="ECO:0000256" key="1">
    <source>
        <dbReference type="SAM" id="Phobius"/>
    </source>
</evidence>
<dbReference type="RefSeq" id="WP_146890346.1">
    <property type="nucleotide sequence ID" value="NZ_BJXB01000037.1"/>
</dbReference>
<name>A0A511N9Q0_DEIC1</name>
<keyword evidence="3" id="KW-1185">Reference proteome</keyword>
<feature type="transmembrane region" description="Helical" evidence="1">
    <location>
        <begin position="12"/>
        <end position="32"/>
    </location>
</feature>
<protein>
    <submittedName>
        <fullName evidence="2">Uncharacterized protein</fullName>
    </submittedName>
</protein>
<dbReference type="Pfam" id="PF20540">
    <property type="entry name" value="DUF6755"/>
    <property type="match status" value="1"/>
</dbReference>
<comment type="caution">
    <text evidence="2">The sequence shown here is derived from an EMBL/GenBank/DDBJ whole genome shotgun (WGS) entry which is preliminary data.</text>
</comment>
<accession>A0A511N9Q0</accession>
<sequence>MNRSNQQKTVVIDLILLFVLVLWTIQLFLLITGLDAYLGGEKGILWPIAASSLALGGLNLKLVSMIRN</sequence>
<organism evidence="2 3">
    <name type="scientific">Deinococcus cellulosilyticus (strain DSM 18568 / NBRC 106333 / KACC 11606 / 5516J-15)</name>
    <dbReference type="NCBI Taxonomy" id="1223518"/>
    <lineage>
        <taxon>Bacteria</taxon>
        <taxon>Thermotogati</taxon>
        <taxon>Deinococcota</taxon>
        <taxon>Deinococci</taxon>
        <taxon>Deinococcales</taxon>
        <taxon>Deinococcaceae</taxon>
        <taxon>Deinococcus</taxon>
    </lineage>
</organism>
<reference evidence="2 3" key="1">
    <citation type="submission" date="2019-07" db="EMBL/GenBank/DDBJ databases">
        <title>Whole genome shotgun sequence of Deinococcus cellulosilyticus NBRC 106333.</title>
        <authorList>
            <person name="Hosoyama A."/>
            <person name="Uohara A."/>
            <person name="Ohji S."/>
            <person name="Ichikawa N."/>
        </authorList>
    </citation>
    <scope>NUCLEOTIDE SEQUENCE [LARGE SCALE GENOMIC DNA]</scope>
    <source>
        <strain evidence="2 3">NBRC 106333</strain>
    </source>
</reference>
<dbReference type="InterPro" id="IPR046643">
    <property type="entry name" value="DUF6755"/>
</dbReference>
<dbReference type="EMBL" id="BJXB01000037">
    <property type="protein sequence ID" value="GEM49563.1"/>
    <property type="molecule type" value="Genomic_DNA"/>
</dbReference>
<evidence type="ECO:0000313" key="2">
    <source>
        <dbReference type="EMBL" id="GEM49563.1"/>
    </source>
</evidence>
<keyword evidence="1" id="KW-0472">Membrane</keyword>
<keyword evidence="1" id="KW-1133">Transmembrane helix</keyword>